<keyword evidence="2" id="KW-0418">Kinase</keyword>
<comment type="caution">
    <text evidence="2">The sequence shown here is derived from an EMBL/GenBank/DDBJ whole genome shotgun (WGS) entry which is preliminary data.</text>
</comment>
<dbReference type="EMBL" id="JBBMFE010000018">
    <property type="protein sequence ID" value="MEQ2473815.1"/>
    <property type="molecule type" value="Genomic_DNA"/>
</dbReference>
<keyword evidence="2" id="KW-0808">Transferase</keyword>
<proteinExistence type="predicted"/>
<dbReference type="InterPro" id="IPR014867">
    <property type="entry name" value="Spore_coat_CotH_CotH2/3/7"/>
</dbReference>
<accession>A0ABV1FL71</accession>
<evidence type="ECO:0000313" key="2">
    <source>
        <dbReference type="EMBL" id="MEQ2473815.1"/>
    </source>
</evidence>
<organism evidence="2 3">
    <name type="scientific">Laedolimicola intestinihominis</name>
    <dbReference type="NCBI Taxonomy" id="3133166"/>
    <lineage>
        <taxon>Bacteria</taxon>
        <taxon>Bacillati</taxon>
        <taxon>Bacillota</taxon>
        <taxon>Clostridia</taxon>
        <taxon>Lachnospirales</taxon>
        <taxon>Lachnospiraceae</taxon>
        <taxon>Laedolimicola</taxon>
    </lineage>
</organism>
<feature type="transmembrane region" description="Helical" evidence="1">
    <location>
        <begin position="15"/>
        <end position="35"/>
    </location>
</feature>
<dbReference type="Proteomes" id="UP001438008">
    <property type="component" value="Unassembled WGS sequence"/>
</dbReference>
<gene>
    <name evidence="2" type="ORF">WMO29_15185</name>
</gene>
<keyword evidence="3" id="KW-1185">Reference proteome</keyword>
<keyword evidence="1" id="KW-1133">Transmembrane helix</keyword>
<dbReference type="Pfam" id="PF08757">
    <property type="entry name" value="CotH"/>
    <property type="match status" value="2"/>
</dbReference>
<name>A0ABV1FL71_9FIRM</name>
<dbReference type="RefSeq" id="WP_349165353.1">
    <property type="nucleotide sequence ID" value="NZ_JBBMFE010000018.1"/>
</dbReference>
<evidence type="ECO:0000256" key="1">
    <source>
        <dbReference type="SAM" id="Phobius"/>
    </source>
</evidence>
<protein>
    <submittedName>
        <fullName evidence="2">CotH kinase family protein</fullName>
    </submittedName>
</protein>
<sequence length="740" mass="84659">MEIKTGKWKRSPYRLLRYGALVLGAILLMCVYKHIYTEYKDRDVQILASCVEAGRELKLDVFHIGNRDVKSCVWYAGSEERLREKKLCGYTPTAEDVEQFIRVEVTLKNGSVYEDSRYFSVLPVLSLNSDTAYEEVEKETDTAVEVSLEGPGYSPEELYQGTGTIHLRGNSTAELPKRPFKLHLDEKSGLLGMGEKRHWVLLANAIDSTLLRDQLAYGLSADLGAEYFMDSRQVTLIYNGEYYGVYQLCEQIRVGKNRIDIYNWRELAEQIAKGIAKDLNIAGQDAAAYREEFRNVLQEELERDMSWIDTGVFESAGLADWNAANGTDYPTRFTVTDYLDGEKIPEPTGGVLLELDSRNRHSTLTTAYHEPIGFADPENGETSKTLRAEIGRQIQTLEYALHSSDFCYHDSDIHYEVAEEGYCNYANQFAREGVSYKEREYQDSENDGKHYSELIDMDSLLTNFLICEFTMNWDAMKNSVYLYKDLEGLWSLGPAWDYDWGWGNSMYTLNTWYTKEWCTTSAYYANEAYYQTVQWNRYLIRDPYFLMLLWEKYQAIRETVLEELIRDGGTIDQYAEKLRPAAKANDARWGGCMGTFEGQKFDEGITELKRFMKERLSWMDEQFVSVESLRKSFGYYANSSLTWISEVDQASERGKVRIVVETEVPEGTAVSLQVNGTNFYTASLEDGKVVFEVPNAALRSGGNVAQARLKGADGEWLVNPDGTTEGDYTNAISNYAYFVK</sequence>
<keyword evidence="1" id="KW-0812">Transmembrane</keyword>
<reference evidence="2 3" key="1">
    <citation type="submission" date="2024-03" db="EMBL/GenBank/DDBJ databases">
        <title>Human intestinal bacterial collection.</title>
        <authorList>
            <person name="Pauvert C."/>
            <person name="Hitch T.C.A."/>
            <person name="Clavel T."/>
        </authorList>
    </citation>
    <scope>NUCLEOTIDE SEQUENCE [LARGE SCALE GENOMIC DNA]</scope>
    <source>
        <strain evidence="2 3">CLA-AA-H132</strain>
    </source>
</reference>
<dbReference type="GO" id="GO:0016301">
    <property type="term" value="F:kinase activity"/>
    <property type="evidence" value="ECO:0007669"/>
    <property type="project" value="UniProtKB-KW"/>
</dbReference>
<keyword evidence="1" id="KW-0472">Membrane</keyword>
<evidence type="ECO:0000313" key="3">
    <source>
        <dbReference type="Proteomes" id="UP001438008"/>
    </source>
</evidence>